<keyword evidence="4" id="KW-0812">Transmembrane</keyword>
<organism evidence="5 6">
    <name type="scientific">Cyanobacterium aponinum 0216</name>
    <dbReference type="NCBI Taxonomy" id="2676140"/>
    <lineage>
        <taxon>Bacteria</taxon>
        <taxon>Bacillati</taxon>
        <taxon>Cyanobacteriota</taxon>
        <taxon>Cyanophyceae</taxon>
        <taxon>Oscillatoriophycideae</taxon>
        <taxon>Chroococcales</taxon>
        <taxon>Geminocystaceae</taxon>
        <taxon>Cyanobacterium</taxon>
    </lineage>
</organism>
<feature type="transmembrane region" description="Helical" evidence="4">
    <location>
        <begin position="39"/>
        <end position="59"/>
    </location>
</feature>
<evidence type="ECO:0000256" key="4">
    <source>
        <dbReference type="SAM" id="Phobius"/>
    </source>
</evidence>
<evidence type="ECO:0000313" key="6">
    <source>
        <dbReference type="Proteomes" id="UP000437131"/>
    </source>
</evidence>
<dbReference type="InterPro" id="IPR034660">
    <property type="entry name" value="DinB/YfiT-like"/>
</dbReference>
<evidence type="ECO:0000256" key="3">
    <source>
        <dbReference type="PIRSR" id="PIRSR607837-1"/>
    </source>
</evidence>
<feature type="binding site" evidence="3">
    <location>
        <position position="50"/>
    </location>
    <ligand>
        <name>a divalent metal cation</name>
        <dbReference type="ChEBI" id="CHEBI:60240"/>
    </ligand>
</feature>
<reference evidence="5 6" key="1">
    <citation type="submission" date="2019-11" db="EMBL/GenBank/DDBJ databases">
        <title>Isolation of a new High Light Tolerant Cyanobacteria.</title>
        <authorList>
            <person name="Dobson Z."/>
            <person name="Vaughn N."/>
            <person name="Vaughn M."/>
            <person name="Fromme P."/>
            <person name="Mazor Y."/>
        </authorList>
    </citation>
    <scope>NUCLEOTIDE SEQUENCE [LARGE SCALE GENOMIC DNA]</scope>
    <source>
        <strain evidence="5 6">0216</strain>
    </source>
</reference>
<keyword evidence="4" id="KW-1133">Transmembrane helix</keyword>
<keyword evidence="4" id="KW-0472">Membrane</keyword>
<comment type="caution">
    <text evidence="5">The sequence shown here is derived from an EMBL/GenBank/DDBJ whole genome shotgun (WGS) entry which is preliminary data.</text>
</comment>
<keyword evidence="2 3" id="KW-0479">Metal-binding</keyword>
<dbReference type="SUPFAM" id="SSF109854">
    <property type="entry name" value="DinB/YfiT-like putative metalloenzymes"/>
    <property type="match status" value="1"/>
</dbReference>
<accession>A0A844GTQ2</accession>
<sequence>MNQKQNYLLMAEYNSWMNEKIYSICKQIPHEKLHQNLGAFFLSIIGTLNHILIADIIWLKRFSDHPKNYSSLDYIRSIKKPHSLNQIIYDRIEDLTLEREKIDQIIKEFILEITEEDLENSFSFNNMKGEHFNKKFSYIILHFFNHQTHHRGQVSTLLSQLNLELGITDLLVLIPSFDLTS</sequence>
<dbReference type="InterPro" id="IPR007837">
    <property type="entry name" value="DinB"/>
</dbReference>
<evidence type="ECO:0000256" key="1">
    <source>
        <dbReference type="ARBA" id="ARBA00008635"/>
    </source>
</evidence>
<name>A0A844GTQ2_9CHRO</name>
<proteinExistence type="inferred from homology"/>
<dbReference type="PANTHER" id="PTHR37302">
    <property type="entry name" value="SLR1116 PROTEIN"/>
    <property type="match status" value="1"/>
</dbReference>
<gene>
    <name evidence="5" type="ORF">GGC33_08425</name>
</gene>
<protein>
    <submittedName>
        <fullName evidence="5">Damage-inducible protein DinB</fullName>
    </submittedName>
</protein>
<dbReference type="AlphaFoldDB" id="A0A844GTQ2"/>
<comment type="similarity">
    <text evidence="1">Belongs to the DinB family.</text>
</comment>
<dbReference type="RefSeq" id="WP_155083750.1">
    <property type="nucleotide sequence ID" value="NZ_WMIA01000008.1"/>
</dbReference>
<evidence type="ECO:0000256" key="2">
    <source>
        <dbReference type="ARBA" id="ARBA00022723"/>
    </source>
</evidence>
<dbReference type="Proteomes" id="UP000437131">
    <property type="component" value="Unassembled WGS sequence"/>
</dbReference>
<dbReference type="Gene3D" id="1.20.120.450">
    <property type="entry name" value="dinb family like domain"/>
    <property type="match status" value="1"/>
</dbReference>
<evidence type="ECO:0000313" key="5">
    <source>
        <dbReference type="EMBL" id="MTF38953.1"/>
    </source>
</evidence>
<feature type="binding site" evidence="3">
    <location>
        <position position="146"/>
    </location>
    <ligand>
        <name>a divalent metal cation</name>
        <dbReference type="ChEBI" id="CHEBI:60240"/>
    </ligand>
</feature>
<dbReference type="Pfam" id="PF05163">
    <property type="entry name" value="DinB"/>
    <property type="match status" value="1"/>
</dbReference>
<feature type="binding site" evidence="3">
    <location>
        <position position="150"/>
    </location>
    <ligand>
        <name>a divalent metal cation</name>
        <dbReference type="ChEBI" id="CHEBI:60240"/>
    </ligand>
</feature>
<dbReference type="PANTHER" id="PTHR37302:SF1">
    <property type="entry name" value="PROTEIN DINB"/>
    <property type="match status" value="1"/>
</dbReference>
<dbReference type="GO" id="GO:0046872">
    <property type="term" value="F:metal ion binding"/>
    <property type="evidence" value="ECO:0007669"/>
    <property type="project" value="UniProtKB-KW"/>
</dbReference>
<dbReference type="EMBL" id="WMIA01000008">
    <property type="protein sequence ID" value="MTF38953.1"/>
    <property type="molecule type" value="Genomic_DNA"/>
</dbReference>